<evidence type="ECO:0000313" key="4">
    <source>
        <dbReference type="Proteomes" id="UP000682877"/>
    </source>
</evidence>
<dbReference type="Gene3D" id="3.20.20.80">
    <property type="entry name" value="Glycosidases"/>
    <property type="match status" value="1"/>
</dbReference>
<keyword evidence="4" id="KW-1185">Reference proteome</keyword>
<protein>
    <recommendedName>
        <fullName evidence="2">Copine C-terminal domain-containing protein</fullName>
    </recommendedName>
</protein>
<dbReference type="EMBL" id="LR999451">
    <property type="protein sequence ID" value="CAE5959882.1"/>
    <property type="molecule type" value="Genomic_DNA"/>
</dbReference>
<accession>A0A8S1ZNK0</accession>
<dbReference type="AlphaFoldDB" id="A0A8S1ZNK0"/>
<dbReference type="SUPFAM" id="SSF51445">
    <property type="entry name" value="(Trans)glycosidases"/>
    <property type="match status" value="1"/>
</dbReference>
<dbReference type="InterPro" id="IPR036465">
    <property type="entry name" value="vWFA_dom_sf"/>
</dbReference>
<dbReference type="GO" id="GO:0016020">
    <property type="term" value="C:membrane"/>
    <property type="evidence" value="ECO:0007669"/>
    <property type="project" value="InterPro"/>
</dbReference>
<name>A0A8S1ZNK0_ARAAE</name>
<evidence type="ECO:0000259" key="2">
    <source>
        <dbReference type="Pfam" id="PF07002"/>
    </source>
</evidence>
<dbReference type="InterPro" id="IPR010734">
    <property type="entry name" value="Copine_C"/>
</dbReference>
<evidence type="ECO:0000313" key="3">
    <source>
        <dbReference type="EMBL" id="CAE5959882.1"/>
    </source>
</evidence>
<dbReference type="SUPFAM" id="SSF53300">
    <property type="entry name" value="vWA-like"/>
    <property type="match status" value="1"/>
</dbReference>
<sequence length="729" mass="80289">MGDTPLVIECFDFKTSGNHELIGEICRGIEVANFVYPTRSHGGNKVLKGQLIVDCFVEKFQYSFLDYISSGFELNFMVAVDFTASNGVPRRPSSLHHIDPSGRVLNSYQQAIMESRRASLMILNSGCWSKGIMAAYASALRSVTLAGPTLFSHVVEKAAHLARLSLSRNSPKYFVLLITTDGVLKDMEGTRDALVRASTLPLSVVIVGVGSRDFTQIQQLLDVQATREIVQFVHMKETNGGVSVVQPLLDELPGQFLSYVRSRKINPVGAPSQHGTNHQGYRRCTRRIAEIDENFVCATLDWWPPEKCNYDQCPWGYASLINLNLSSPLLAKAIQDQVIYDVGDLKTPCTLFKKTDDGLFGFSKGCLAIVTFGLNALYERVKLSGNAWGGAWDHINTQDFMNYTVSKGDAIDSWEFGNELSGSGTGARVNVELYGKDLIVLKDVIKNAYKDSRSKPLVVAPGGFYEEKWYSELLRLTGPGVLDVLTHHIYNLGAGNDPKLVNRILDPNYLSGITGIFVNVNRTIQEHGPWAAAWAGEAGGAFVSGGRLVSETFINCFWYLDQLGMSSKHNTKVYCRQALVGGFYGLLEKETALLWHRLMGKGVLGVQTNASEYLRAYAGITILLINLSKQTKFTVGVCNGVKVVLQADIMKRKSFLETIETKVSRAGNKALDGYLNREEYHLSPKDGDLRSKIMLLNGNPLAPTVTGDIPNLEPVRHGVLPTFDAPACS</sequence>
<proteinExistence type="inferred from homology"/>
<dbReference type="Pfam" id="PF03662">
    <property type="entry name" value="Glyco_hydro_79n"/>
    <property type="match status" value="1"/>
</dbReference>
<dbReference type="Proteomes" id="UP000682877">
    <property type="component" value="Chromosome 1"/>
</dbReference>
<dbReference type="Pfam" id="PF07002">
    <property type="entry name" value="Copine"/>
    <property type="match status" value="1"/>
</dbReference>
<dbReference type="PANTHER" id="PTHR14363">
    <property type="entry name" value="HEPARANASE-RELATED"/>
    <property type="match status" value="1"/>
</dbReference>
<organism evidence="3 4">
    <name type="scientific">Arabidopsis arenosa</name>
    <name type="common">Sand rock-cress</name>
    <name type="synonym">Cardaminopsis arenosa</name>
    <dbReference type="NCBI Taxonomy" id="38785"/>
    <lineage>
        <taxon>Eukaryota</taxon>
        <taxon>Viridiplantae</taxon>
        <taxon>Streptophyta</taxon>
        <taxon>Embryophyta</taxon>
        <taxon>Tracheophyta</taxon>
        <taxon>Spermatophyta</taxon>
        <taxon>Magnoliopsida</taxon>
        <taxon>eudicotyledons</taxon>
        <taxon>Gunneridae</taxon>
        <taxon>Pentapetalae</taxon>
        <taxon>rosids</taxon>
        <taxon>malvids</taxon>
        <taxon>Brassicales</taxon>
        <taxon>Brassicaceae</taxon>
        <taxon>Camelineae</taxon>
        <taxon>Arabidopsis</taxon>
    </lineage>
</organism>
<dbReference type="InterPro" id="IPR017853">
    <property type="entry name" value="GH"/>
</dbReference>
<dbReference type="GO" id="GO:0004566">
    <property type="term" value="F:beta-glucuronidase activity"/>
    <property type="evidence" value="ECO:0007669"/>
    <property type="project" value="TreeGrafter"/>
</dbReference>
<dbReference type="GO" id="GO:0009505">
    <property type="term" value="C:plant-type cell wall"/>
    <property type="evidence" value="ECO:0007669"/>
    <property type="project" value="TreeGrafter"/>
</dbReference>
<comment type="similarity">
    <text evidence="1">Belongs to the glycosyl hydrolase 79 family.</text>
</comment>
<reference evidence="3" key="1">
    <citation type="submission" date="2021-01" db="EMBL/GenBank/DDBJ databases">
        <authorList>
            <person name="Bezrukov I."/>
        </authorList>
    </citation>
    <scope>NUCLEOTIDE SEQUENCE</scope>
</reference>
<dbReference type="InterPro" id="IPR005199">
    <property type="entry name" value="Glyco_hydro_79"/>
</dbReference>
<evidence type="ECO:0000256" key="1">
    <source>
        <dbReference type="ARBA" id="ARBA00009800"/>
    </source>
</evidence>
<gene>
    <name evidence="3" type="ORF">AARE701A_LOCUS3362</name>
</gene>
<dbReference type="PANTHER" id="PTHR14363:SF37">
    <property type="entry name" value="HEPARANASE-LIKE PROTEIN 2"/>
    <property type="match status" value="1"/>
</dbReference>
<feature type="domain" description="Copine C-terminal" evidence="2">
    <location>
        <begin position="130"/>
        <end position="267"/>
    </location>
</feature>